<feature type="domain" description="C2H2-type" evidence="15">
    <location>
        <begin position="695"/>
        <end position="722"/>
    </location>
</feature>
<dbReference type="FunFam" id="3.30.160.60:FF:000446">
    <property type="entry name" value="Zinc finger protein"/>
    <property type="match status" value="2"/>
</dbReference>
<dbReference type="SMART" id="SM00355">
    <property type="entry name" value="ZnF_C2H2"/>
    <property type="match status" value="17"/>
</dbReference>
<feature type="compositionally biased region" description="Polar residues" evidence="14">
    <location>
        <begin position="273"/>
        <end position="282"/>
    </location>
</feature>
<dbReference type="AlphaFoldDB" id="A0A1W4W2P4"/>
<evidence type="ECO:0000313" key="16">
    <source>
        <dbReference type="Proteomes" id="UP000192223"/>
    </source>
</evidence>
<reference evidence="17" key="1">
    <citation type="submission" date="2025-08" db="UniProtKB">
        <authorList>
            <consortium name="RefSeq"/>
        </authorList>
    </citation>
    <scope>IDENTIFICATION</scope>
    <source>
        <tissue evidence="17">Entire body</tissue>
    </source>
</reference>
<evidence type="ECO:0000256" key="2">
    <source>
        <dbReference type="ARBA" id="ARBA00004123"/>
    </source>
</evidence>
<evidence type="ECO:0000259" key="15">
    <source>
        <dbReference type="PROSITE" id="PS50157"/>
    </source>
</evidence>
<dbReference type="FunFam" id="3.30.160.60:FF:001530">
    <property type="entry name" value="Zinc finger protein 268"/>
    <property type="match status" value="1"/>
</dbReference>
<keyword evidence="4" id="KW-0479">Metal-binding</keyword>
<evidence type="ECO:0000256" key="3">
    <source>
        <dbReference type="ARBA" id="ARBA00006991"/>
    </source>
</evidence>
<accession>A0A1W4W2P4</accession>
<dbReference type="PANTHER" id="PTHR24384">
    <property type="entry name" value="FINGER PUTATIVE TRANSCRIPTION FACTOR FAMILY-RELATED"/>
    <property type="match status" value="1"/>
</dbReference>
<dbReference type="GO" id="GO:0008270">
    <property type="term" value="F:zinc ion binding"/>
    <property type="evidence" value="ECO:0007669"/>
    <property type="project" value="UniProtKB-KW"/>
</dbReference>
<dbReference type="Proteomes" id="UP000192223">
    <property type="component" value="Unplaced"/>
</dbReference>
<dbReference type="FunFam" id="3.30.160.60:FF:000097">
    <property type="entry name" value="Zinc finger protein"/>
    <property type="match status" value="1"/>
</dbReference>
<feature type="region of interest" description="Disordered" evidence="14">
    <location>
        <begin position="273"/>
        <end position="312"/>
    </location>
</feature>
<feature type="domain" description="C2H2-type" evidence="15">
    <location>
        <begin position="69"/>
        <end position="96"/>
    </location>
</feature>
<dbReference type="Gene3D" id="3.30.160.60">
    <property type="entry name" value="Classic Zinc Finger"/>
    <property type="match status" value="12"/>
</dbReference>
<dbReference type="GO" id="GO:0000978">
    <property type="term" value="F:RNA polymerase II cis-regulatory region sequence-specific DNA binding"/>
    <property type="evidence" value="ECO:0007669"/>
    <property type="project" value="TreeGrafter"/>
</dbReference>
<feature type="domain" description="C2H2-type" evidence="15">
    <location>
        <begin position="893"/>
        <end position="915"/>
    </location>
</feature>
<dbReference type="InterPro" id="IPR013087">
    <property type="entry name" value="Znf_C2H2_type"/>
</dbReference>
<comment type="subcellular location">
    <subcellularLocation>
        <location evidence="2">Nucleus</location>
    </subcellularLocation>
</comment>
<keyword evidence="11" id="KW-0539">Nucleus</keyword>
<feature type="domain" description="C2H2-type" evidence="15">
    <location>
        <begin position="639"/>
        <end position="666"/>
    </location>
</feature>
<feature type="domain" description="C2H2-type" evidence="15">
    <location>
        <begin position="97"/>
        <end position="125"/>
    </location>
</feature>
<evidence type="ECO:0000256" key="6">
    <source>
        <dbReference type="ARBA" id="ARBA00022771"/>
    </source>
</evidence>
<feature type="domain" description="C2H2-type" evidence="15">
    <location>
        <begin position="667"/>
        <end position="694"/>
    </location>
</feature>
<keyword evidence="5" id="KW-0677">Repeat</keyword>
<evidence type="ECO:0000256" key="10">
    <source>
        <dbReference type="ARBA" id="ARBA00023163"/>
    </source>
</evidence>
<dbReference type="PROSITE" id="PS00028">
    <property type="entry name" value="ZINC_FINGER_C2H2_1"/>
    <property type="match status" value="16"/>
</dbReference>
<dbReference type="SUPFAM" id="SSF57667">
    <property type="entry name" value="beta-beta-alpha zinc fingers"/>
    <property type="match status" value="8"/>
</dbReference>
<dbReference type="FunFam" id="3.30.160.60:FF:000478">
    <property type="entry name" value="Zinc finger protein 133"/>
    <property type="match status" value="1"/>
</dbReference>
<evidence type="ECO:0000256" key="8">
    <source>
        <dbReference type="ARBA" id="ARBA00023015"/>
    </source>
</evidence>
<dbReference type="GO" id="GO:0000981">
    <property type="term" value="F:DNA-binding transcription factor activity, RNA polymerase II-specific"/>
    <property type="evidence" value="ECO:0007669"/>
    <property type="project" value="TreeGrafter"/>
</dbReference>
<dbReference type="KEGG" id="apln:108732244"/>
<feature type="domain" description="C2H2-type" evidence="15">
    <location>
        <begin position="10"/>
        <end position="37"/>
    </location>
</feature>
<feature type="domain" description="C2H2-type" evidence="15">
    <location>
        <begin position="157"/>
        <end position="184"/>
    </location>
</feature>
<dbReference type="InterPro" id="IPR050752">
    <property type="entry name" value="C2H2-ZF_domain"/>
</dbReference>
<dbReference type="InterPro" id="IPR036236">
    <property type="entry name" value="Znf_C2H2_sf"/>
</dbReference>
<feature type="domain" description="C2H2-type" evidence="15">
    <location>
        <begin position="751"/>
        <end position="778"/>
    </location>
</feature>
<dbReference type="FunFam" id="3.30.160.60:FF:000145">
    <property type="entry name" value="Zinc finger protein 574"/>
    <property type="match status" value="1"/>
</dbReference>
<name>A0A1W4W2P4_AGRPL</name>
<dbReference type="GeneID" id="108732244"/>
<comment type="function">
    <text evidence="1">May be involved in transcriptional regulation.</text>
</comment>
<keyword evidence="7" id="KW-0862">Zinc</keyword>
<dbReference type="RefSeq" id="XP_018318436.1">
    <property type="nucleotide sequence ID" value="XM_018462934.1"/>
</dbReference>
<evidence type="ECO:0000256" key="7">
    <source>
        <dbReference type="ARBA" id="ARBA00022833"/>
    </source>
</evidence>
<keyword evidence="6 13" id="KW-0863">Zinc-finger</keyword>
<evidence type="ECO:0000256" key="13">
    <source>
        <dbReference type="PROSITE-ProRule" id="PRU00042"/>
    </source>
</evidence>
<feature type="compositionally biased region" description="Basic and acidic residues" evidence="14">
    <location>
        <begin position="297"/>
        <end position="312"/>
    </location>
</feature>
<evidence type="ECO:0000256" key="4">
    <source>
        <dbReference type="ARBA" id="ARBA00022723"/>
    </source>
</evidence>
<evidence type="ECO:0000256" key="12">
    <source>
        <dbReference type="ARBA" id="ARBA00068876"/>
    </source>
</evidence>
<dbReference type="OrthoDB" id="3437960at2759"/>
<dbReference type="GO" id="GO:0005634">
    <property type="term" value="C:nucleus"/>
    <property type="evidence" value="ECO:0007669"/>
    <property type="project" value="UniProtKB-SubCell"/>
</dbReference>
<dbReference type="FunFam" id="3.30.160.60:FF:000100">
    <property type="entry name" value="Zinc finger 45-like"/>
    <property type="match status" value="2"/>
</dbReference>
<protein>
    <recommendedName>
        <fullName evidence="12">Zinc finger protein 865</fullName>
    </recommendedName>
</protein>
<evidence type="ECO:0000256" key="14">
    <source>
        <dbReference type="SAM" id="MobiDB-lite"/>
    </source>
</evidence>
<dbReference type="FunFam" id="3.30.160.60:FF:001480">
    <property type="entry name" value="Si:cabz01071911.3"/>
    <property type="match status" value="1"/>
</dbReference>
<evidence type="ECO:0000256" key="9">
    <source>
        <dbReference type="ARBA" id="ARBA00023125"/>
    </source>
</evidence>
<keyword evidence="8" id="KW-0805">Transcription regulation</keyword>
<keyword evidence="10" id="KW-0804">Transcription</keyword>
<feature type="domain" description="C2H2-type" evidence="15">
    <location>
        <begin position="126"/>
        <end position="154"/>
    </location>
</feature>
<feature type="domain" description="C2H2-type" evidence="15">
    <location>
        <begin position="219"/>
        <end position="246"/>
    </location>
</feature>
<feature type="domain" description="C2H2-type" evidence="15">
    <location>
        <begin position="839"/>
        <end position="866"/>
    </location>
</feature>
<dbReference type="PANTHER" id="PTHR24384:SF189">
    <property type="entry name" value="C2H2-TYPE DOMAIN-CONTAINING PROTEIN-RELATED"/>
    <property type="match status" value="1"/>
</dbReference>
<evidence type="ECO:0000313" key="17">
    <source>
        <dbReference type="RefSeq" id="XP_018318436.1"/>
    </source>
</evidence>
<dbReference type="STRING" id="224129.A0A1W4W2P4"/>
<dbReference type="InParanoid" id="A0A1W4W2P4"/>
<dbReference type="PROSITE" id="PS50157">
    <property type="entry name" value="ZINC_FINGER_C2H2_2"/>
    <property type="match status" value="17"/>
</dbReference>
<feature type="domain" description="C2H2-type" evidence="15">
    <location>
        <begin position="38"/>
        <end position="66"/>
    </location>
</feature>
<evidence type="ECO:0000256" key="1">
    <source>
        <dbReference type="ARBA" id="ARBA00003767"/>
    </source>
</evidence>
<comment type="similarity">
    <text evidence="3">Belongs to the krueppel C2H2-type zinc-finger protein family.</text>
</comment>
<organism evidence="16 17">
    <name type="scientific">Agrilus planipennis</name>
    <name type="common">Emerald ash borer</name>
    <name type="synonym">Agrilus marcopoli</name>
    <dbReference type="NCBI Taxonomy" id="224129"/>
    <lineage>
        <taxon>Eukaryota</taxon>
        <taxon>Metazoa</taxon>
        <taxon>Ecdysozoa</taxon>
        <taxon>Arthropoda</taxon>
        <taxon>Hexapoda</taxon>
        <taxon>Insecta</taxon>
        <taxon>Pterygota</taxon>
        <taxon>Neoptera</taxon>
        <taxon>Endopterygota</taxon>
        <taxon>Coleoptera</taxon>
        <taxon>Polyphaga</taxon>
        <taxon>Elateriformia</taxon>
        <taxon>Buprestoidea</taxon>
        <taxon>Buprestidae</taxon>
        <taxon>Agrilinae</taxon>
        <taxon>Agrilus</taxon>
    </lineage>
</organism>
<dbReference type="Pfam" id="PF00096">
    <property type="entry name" value="zf-C2H2"/>
    <property type="match status" value="12"/>
</dbReference>
<feature type="domain" description="C2H2-type" evidence="15">
    <location>
        <begin position="723"/>
        <end position="750"/>
    </location>
</feature>
<gene>
    <name evidence="17" type="primary">LOC108732244</name>
</gene>
<evidence type="ECO:0000256" key="5">
    <source>
        <dbReference type="ARBA" id="ARBA00022737"/>
    </source>
</evidence>
<feature type="domain" description="C2H2-type" evidence="15">
    <location>
        <begin position="583"/>
        <end position="610"/>
    </location>
</feature>
<feature type="domain" description="C2H2-type" evidence="15">
    <location>
        <begin position="611"/>
        <end position="638"/>
    </location>
</feature>
<sequence>MSDHDNEKLFKCETCGICFTQKNSLEEHVNTHLCQKPFKCNECGETFTKKFYLSVHIKSVHRRENTKTFDCLLCPEVFPSKYYLNVHLGEHGTENLFKCETCGKSFALKSKLNEHKKTTHLGKKRFKCDQCGKKFTRKYYLSVHIKSGHKNDRCILLKCHICKKEFKNKTNLKLHVKEHAKPECPLCFQPTEECACSWNRVDDKCDRLKNRFARENLMIRCQTCSKPILRNSQLKIHLRIHRDYKCILCNEDYKNCNCCDDYMEVSKTINTYRKTSKPSTSVDEALPRKASAPSVAAKEDEISTPDEEKPVDEAIVPEDEKCMACDEDCNNSSSSDEYMEVTKSVKTYQKASKSLIKAKKEERFTPIDEPPVKESAKFSENIIPKDGKCIIFNEDNDESCFSDDYMQVTKSVNTYQKINKSSINANEPLAEKNNEPVNVKEEEISASLVNDCSTKIVELSETIVPKEEPKQEHFEIPESSIELFAEVDEDAKIFDVKPESIEFPNNLSLQLLSISFKSAVERKSKMSKENDSSFQCAFEKAVEVMKSTDTNELKGRIECEICKGIFLKRHHFNNHLCKKKSKKMCPICQKTFLSPYRLNEHLYLHSGEKPYECEVCKKRFSQKGYLSKHSVIHRKEKPFKCNFCNKSYTQADTLKEHIYTHTGEKPLKCRHCDKSFSNKSSYNLHISIHESTKTYECDVCLKQFTQKYYLKRHRNIHAFEKPYKCDVCGKSFSLKAGLNEHMYCHSGEKPYKCDECDKSFTRRTTLSMHREMHNAESSKLPKCHVCNKRFMNKFLLERHIGVHRKFKCLVCDKSSKICICTPEVDQNALQGPVSKKDMFKCQACSKIVFNRSFFMEHIAVHRDFKCLDCDGIYASCGCFKPSMEDFEMVEDDLKCSLCDMQFFHEAHLYEHLLNHKCMVCCTSMMNCVCPKEEDDELHKQNNQIIKCKPLEELKSSDSGNNIGDENSMELIKQEYDDFQKQHIDFEQGPLEYVDEDLEMKEAFSIEEDKPKLEHELIDIGGQFVEMTSGDFVIDNKLVEADQKPVTISEEFVVDDNDFKPEYIKLELKPMELADLILNSDNFLE</sequence>
<keyword evidence="9" id="KW-0238">DNA-binding</keyword>
<proteinExistence type="inferred from homology"/>
<keyword evidence="16" id="KW-1185">Reference proteome</keyword>
<dbReference type="FunFam" id="3.30.160.60:FF:000065">
    <property type="entry name" value="B-cell CLL/lymphoma 6, member B"/>
    <property type="match status" value="1"/>
</dbReference>
<feature type="domain" description="C2H2-type" evidence="15">
    <location>
        <begin position="781"/>
        <end position="808"/>
    </location>
</feature>
<evidence type="ECO:0000256" key="11">
    <source>
        <dbReference type="ARBA" id="ARBA00023242"/>
    </source>
</evidence>